<accession>A0A8J6C8W9</accession>
<proteinExistence type="predicted"/>
<keyword evidence="3" id="KW-1185">Reference proteome</keyword>
<feature type="compositionally biased region" description="Low complexity" evidence="1">
    <location>
        <begin position="294"/>
        <end position="304"/>
    </location>
</feature>
<dbReference type="Proteomes" id="UP000751190">
    <property type="component" value="Unassembled WGS sequence"/>
</dbReference>
<comment type="caution">
    <text evidence="2">The sequence shown here is derived from an EMBL/GenBank/DDBJ whole genome shotgun (WGS) entry which is preliminary data.</text>
</comment>
<dbReference type="EMBL" id="JAGTXO010000021">
    <property type="protein sequence ID" value="KAG8462336.1"/>
    <property type="molecule type" value="Genomic_DNA"/>
</dbReference>
<dbReference type="InterPro" id="IPR029016">
    <property type="entry name" value="GAF-like_dom_sf"/>
</dbReference>
<sequence length="460" mass="48815">MHSSPQAGSRARGKPRAEGITAFQLRRVLDTTGAEYAIFWRWSSEAGVLKAEAWFAHDGTLMEPDVGRSYAHGKGDVGSVWASKGTRLIRDVCAVDIKTFTRLQLACYYRIKSVAFAHCRGGAVEGILELGTSKLDWKAVPACNLFAQDVRTTAAEPPALEISRELLQSVVETSGAEYAIYWQNFGQVGELKAVRFYARDGTCMRRSQTFSIDRGDPIEHVWRLRTPTLLPDASTLVIDSFCRLPLVKHHKIRSIALHPLKHGVVEYGTTELWSVVPALPQLDALERESESHGRLGLRARAGAANPASPTSRGPAGSNDEPGAARAGAPAGDPPEASSESARSDEPDGGSGRSSIRSEDHALGSPTSSGPIFAQAHVDSARAERESAPPSPRSDAADLNTDMSSDGGGEAGGVADRVARVAPADGEAGAAQVSEAVSAEVASVEACLTASLLRNTAAQRT</sequence>
<protein>
    <submittedName>
        <fullName evidence="2">Uncharacterized protein</fullName>
    </submittedName>
</protein>
<evidence type="ECO:0000313" key="2">
    <source>
        <dbReference type="EMBL" id="KAG8462336.1"/>
    </source>
</evidence>
<name>A0A8J6C8W9_DIALT</name>
<feature type="compositionally biased region" description="Low complexity" evidence="1">
    <location>
        <begin position="320"/>
        <end position="340"/>
    </location>
</feature>
<dbReference type="Gene3D" id="3.30.450.40">
    <property type="match status" value="1"/>
</dbReference>
<evidence type="ECO:0000256" key="1">
    <source>
        <dbReference type="SAM" id="MobiDB-lite"/>
    </source>
</evidence>
<gene>
    <name evidence="2" type="ORF">KFE25_012156</name>
</gene>
<feature type="region of interest" description="Disordered" evidence="1">
    <location>
        <begin position="290"/>
        <end position="416"/>
    </location>
</feature>
<reference evidence="2" key="1">
    <citation type="submission" date="2021-05" db="EMBL/GenBank/DDBJ databases">
        <title>The genome of the haptophyte Pavlova lutheri (Diacronema luteri, Pavlovales) - a model for lipid biosynthesis in eukaryotic algae.</title>
        <authorList>
            <person name="Hulatt C.J."/>
            <person name="Posewitz M.C."/>
        </authorList>
    </citation>
    <scope>NUCLEOTIDE SEQUENCE</scope>
    <source>
        <strain evidence="2">NIVA-4/92</strain>
    </source>
</reference>
<dbReference type="AlphaFoldDB" id="A0A8J6C8W9"/>
<organism evidence="2 3">
    <name type="scientific">Diacronema lutheri</name>
    <name type="common">Unicellular marine alga</name>
    <name type="synonym">Monochrysis lutheri</name>
    <dbReference type="NCBI Taxonomy" id="2081491"/>
    <lineage>
        <taxon>Eukaryota</taxon>
        <taxon>Haptista</taxon>
        <taxon>Haptophyta</taxon>
        <taxon>Pavlovophyceae</taxon>
        <taxon>Pavlovales</taxon>
        <taxon>Pavlovaceae</taxon>
        <taxon>Diacronema</taxon>
    </lineage>
</organism>
<evidence type="ECO:0000313" key="3">
    <source>
        <dbReference type="Proteomes" id="UP000751190"/>
    </source>
</evidence>